<evidence type="ECO:0000256" key="1">
    <source>
        <dbReference type="ARBA" id="ARBA00005437"/>
    </source>
</evidence>
<evidence type="ECO:0000313" key="2">
    <source>
        <dbReference type="EMBL" id="KAK9124666.1"/>
    </source>
</evidence>
<dbReference type="EMBL" id="JBBNAE010000005">
    <property type="protein sequence ID" value="KAK9124666.1"/>
    <property type="molecule type" value="Genomic_DNA"/>
</dbReference>
<name>A0AAP0J223_9MAGN</name>
<dbReference type="AlphaFoldDB" id="A0AAP0J223"/>
<dbReference type="InterPro" id="IPR025659">
    <property type="entry name" value="Tubby-like_C"/>
</dbReference>
<dbReference type="PANTHER" id="PTHR31087:SF58">
    <property type="entry name" value="OS07G0230700 PROTEIN"/>
    <property type="match status" value="1"/>
</dbReference>
<dbReference type="Pfam" id="PF04525">
    <property type="entry name" value="LOR"/>
    <property type="match status" value="2"/>
</dbReference>
<organism evidence="2 3">
    <name type="scientific">Stephania japonica</name>
    <dbReference type="NCBI Taxonomy" id="461633"/>
    <lineage>
        <taxon>Eukaryota</taxon>
        <taxon>Viridiplantae</taxon>
        <taxon>Streptophyta</taxon>
        <taxon>Embryophyta</taxon>
        <taxon>Tracheophyta</taxon>
        <taxon>Spermatophyta</taxon>
        <taxon>Magnoliopsida</taxon>
        <taxon>Ranunculales</taxon>
        <taxon>Menispermaceae</taxon>
        <taxon>Menispermoideae</taxon>
        <taxon>Cissampelideae</taxon>
        <taxon>Stephania</taxon>
    </lineage>
</organism>
<comment type="caution">
    <text evidence="2">The sequence shown here is derived from an EMBL/GenBank/DDBJ whole genome shotgun (WGS) entry which is preliminary data.</text>
</comment>
<sequence length="195" mass="21481">MALVMGTTSYCPPLAAPISVISTGYCTPYSVDLAIIKKVMTITDGNFAVSDVNGNILFKVKGALLSLRDRRLQSNCLPATKAEIHIPTKKSSPIQFKTQLDVFLASNKSEDNCDFKIKGSWLGRSCVIYAGDSSAIIAQIRKSLRQSFYMHKKRTVQSIALGKDTFSVTVYPNVDHAFIVSLIVILNEINEDRDD</sequence>
<protein>
    <submittedName>
        <fullName evidence="2">Uncharacterized protein</fullName>
    </submittedName>
</protein>
<dbReference type="InterPro" id="IPR007612">
    <property type="entry name" value="LOR"/>
</dbReference>
<reference evidence="2 3" key="1">
    <citation type="submission" date="2024-01" db="EMBL/GenBank/DDBJ databases">
        <title>Genome assemblies of Stephania.</title>
        <authorList>
            <person name="Yang L."/>
        </authorList>
    </citation>
    <scope>NUCLEOTIDE SEQUENCE [LARGE SCALE GENOMIC DNA]</scope>
    <source>
        <strain evidence="2">QJT</strain>
        <tissue evidence="2">Leaf</tissue>
    </source>
</reference>
<dbReference type="SUPFAM" id="SSF54518">
    <property type="entry name" value="Tubby C-terminal domain-like"/>
    <property type="match status" value="1"/>
</dbReference>
<accession>A0AAP0J223</accession>
<keyword evidence="3" id="KW-1185">Reference proteome</keyword>
<dbReference type="PANTHER" id="PTHR31087">
    <property type="match status" value="1"/>
</dbReference>
<proteinExistence type="inferred from homology"/>
<comment type="similarity">
    <text evidence="1">Belongs to the LOR family.</text>
</comment>
<dbReference type="Proteomes" id="UP001417504">
    <property type="component" value="Unassembled WGS sequence"/>
</dbReference>
<dbReference type="InterPro" id="IPR038595">
    <property type="entry name" value="LOR_sf"/>
</dbReference>
<dbReference type="Gene3D" id="2.40.160.200">
    <property type="entry name" value="LURP1-related"/>
    <property type="match status" value="2"/>
</dbReference>
<evidence type="ECO:0000313" key="3">
    <source>
        <dbReference type="Proteomes" id="UP001417504"/>
    </source>
</evidence>
<gene>
    <name evidence="2" type="ORF">Sjap_014268</name>
</gene>